<dbReference type="GO" id="GO:0016020">
    <property type="term" value="C:membrane"/>
    <property type="evidence" value="ECO:0007669"/>
    <property type="project" value="UniProtKB-SubCell"/>
</dbReference>
<evidence type="ECO:0000256" key="3">
    <source>
        <dbReference type="ARBA" id="ARBA00022989"/>
    </source>
</evidence>
<dbReference type="Pfam" id="PF01124">
    <property type="entry name" value="MAPEG"/>
    <property type="match status" value="1"/>
</dbReference>
<evidence type="ECO:0000313" key="7">
    <source>
        <dbReference type="Proteomes" id="UP000632858"/>
    </source>
</evidence>
<dbReference type="AlphaFoldDB" id="A0A917CVM7"/>
<keyword evidence="2 5" id="KW-0812">Transmembrane</keyword>
<comment type="caution">
    <text evidence="6">The sequence shown here is derived from an EMBL/GenBank/DDBJ whole genome shotgun (WGS) entry which is preliminary data.</text>
</comment>
<organism evidence="6 7">
    <name type="scientific">Arenimonas maotaiensis</name>
    <dbReference type="NCBI Taxonomy" id="1446479"/>
    <lineage>
        <taxon>Bacteria</taxon>
        <taxon>Pseudomonadati</taxon>
        <taxon>Pseudomonadota</taxon>
        <taxon>Gammaproteobacteria</taxon>
        <taxon>Lysobacterales</taxon>
        <taxon>Lysobacteraceae</taxon>
        <taxon>Arenimonas</taxon>
    </lineage>
</organism>
<evidence type="ECO:0000256" key="4">
    <source>
        <dbReference type="ARBA" id="ARBA00023136"/>
    </source>
</evidence>
<reference evidence="6" key="2">
    <citation type="submission" date="2020-09" db="EMBL/GenBank/DDBJ databases">
        <authorList>
            <person name="Sun Q."/>
            <person name="Zhou Y."/>
        </authorList>
    </citation>
    <scope>NUCLEOTIDE SEQUENCE</scope>
    <source>
        <strain evidence="6">CGMCC 1.12726</strain>
    </source>
</reference>
<feature type="transmembrane region" description="Helical" evidence="5">
    <location>
        <begin position="117"/>
        <end position="137"/>
    </location>
</feature>
<dbReference type="Gene3D" id="1.20.120.550">
    <property type="entry name" value="Membrane associated eicosanoid/glutathione metabolism-like domain"/>
    <property type="match status" value="1"/>
</dbReference>
<accession>A0A917CVM7</accession>
<dbReference type="InterPro" id="IPR001129">
    <property type="entry name" value="Membr-assoc_MAPEG"/>
</dbReference>
<evidence type="ECO:0000256" key="1">
    <source>
        <dbReference type="ARBA" id="ARBA00004370"/>
    </source>
</evidence>
<dbReference type="RefSeq" id="WP_188450156.1">
    <property type="nucleotide sequence ID" value="NZ_BMFO01000004.1"/>
</dbReference>
<name>A0A917CVM7_9GAMM</name>
<dbReference type="Proteomes" id="UP000632858">
    <property type="component" value="Unassembled WGS sequence"/>
</dbReference>
<gene>
    <name evidence="6" type="ORF">GCM10010960_18950</name>
</gene>
<evidence type="ECO:0000256" key="2">
    <source>
        <dbReference type="ARBA" id="ARBA00022692"/>
    </source>
</evidence>
<keyword evidence="4 5" id="KW-0472">Membrane</keyword>
<evidence type="ECO:0000256" key="5">
    <source>
        <dbReference type="SAM" id="Phobius"/>
    </source>
</evidence>
<comment type="subcellular location">
    <subcellularLocation>
        <location evidence="1">Membrane</location>
    </subcellularLocation>
</comment>
<keyword evidence="3 5" id="KW-1133">Transmembrane helix</keyword>
<evidence type="ECO:0000313" key="6">
    <source>
        <dbReference type="EMBL" id="GGF97446.1"/>
    </source>
</evidence>
<feature type="transmembrane region" description="Helical" evidence="5">
    <location>
        <begin position="6"/>
        <end position="24"/>
    </location>
</feature>
<reference evidence="6" key="1">
    <citation type="journal article" date="2014" name="Int. J. Syst. Evol. Microbiol.">
        <title>Complete genome sequence of Corynebacterium casei LMG S-19264T (=DSM 44701T), isolated from a smear-ripened cheese.</title>
        <authorList>
            <consortium name="US DOE Joint Genome Institute (JGI-PGF)"/>
            <person name="Walter F."/>
            <person name="Albersmeier A."/>
            <person name="Kalinowski J."/>
            <person name="Ruckert C."/>
        </authorList>
    </citation>
    <scope>NUCLEOTIDE SEQUENCE</scope>
    <source>
        <strain evidence="6">CGMCC 1.12726</strain>
    </source>
</reference>
<dbReference type="EMBL" id="BMFO01000004">
    <property type="protein sequence ID" value="GGF97446.1"/>
    <property type="molecule type" value="Genomic_DNA"/>
</dbReference>
<dbReference type="InterPro" id="IPR023352">
    <property type="entry name" value="MAPEG-like_dom_sf"/>
</dbReference>
<protein>
    <submittedName>
        <fullName evidence="6">Membrane protein</fullName>
    </submittedName>
</protein>
<proteinExistence type="predicted"/>
<keyword evidence="7" id="KW-1185">Reference proteome</keyword>
<sequence>MPNPLVWPLVAMVLLTLLVWLRLYQTRIGEMKRRRIHPQSVATSAQMAAGVEDSRAADNFRNLFELPVLFYAGVLLAIQSGAGGAWLLGLAWAFVALRYLHSVIHCSYNRVLDRFKAYLLGGLALWAFWVVLLASWLG</sequence>
<feature type="transmembrane region" description="Helical" evidence="5">
    <location>
        <begin position="68"/>
        <end position="97"/>
    </location>
</feature>
<dbReference type="SUPFAM" id="SSF161084">
    <property type="entry name" value="MAPEG domain-like"/>
    <property type="match status" value="1"/>
</dbReference>